<name>A0A9Q7EXZ9_9BACT</name>
<sequence>MTTPLRYGFTTGTAATAAALGALLWLRGEGRGAVDVLLPDGTSLRLPLAGVRRTEEGAEAWVVKDGGDDPDVTSGLPVVASVRYADEGLTLVAGEGVGKATRPGLPVAVGEAAINPGPRELLRRHLLPLLPAGRGLEVTLSIPGGNEAAKRTFNPRLGIEGGLSILGTRGLVVPMSDEALVATIHSELSVRAAEGLRSLCLVPGNYGRSLARGLSIADERIVTVSNYVGFALEKVRDLPLEELLVVGQVGKLMKVAGGSLHTHSRYSDGRRETFAALAAAEGATATEVRDILEANTLDEAVTTTRDRPWSEATLMRGATKAAKVMSLVAPAVRTVAVVLFTLPDTVVASTATEDLIRRMGDRP</sequence>
<keyword evidence="1 5" id="KW-0169">Cobalamin biosynthesis</keyword>
<dbReference type="Pfam" id="PF01888">
    <property type="entry name" value="CbiD"/>
    <property type="match status" value="1"/>
</dbReference>
<dbReference type="PIRSF" id="PIRSF026782">
    <property type="entry name" value="CbiD"/>
    <property type="match status" value="1"/>
</dbReference>
<dbReference type="HAMAP" id="MF_00787">
    <property type="entry name" value="CbiD"/>
    <property type="match status" value="1"/>
</dbReference>
<keyword evidence="2 5" id="KW-0489">Methyltransferase</keyword>
<proteinExistence type="inferred from homology"/>
<evidence type="ECO:0000313" key="6">
    <source>
        <dbReference type="EMBL" id="QTX32980.1"/>
    </source>
</evidence>
<dbReference type="NCBIfam" id="TIGR00312">
    <property type="entry name" value="cbiD"/>
    <property type="match status" value="1"/>
</dbReference>
<dbReference type="InterPro" id="IPR036074">
    <property type="entry name" value="CbiD_sf"/>
</dbReference>
<dbReference type="KEGG" id="aram:KAR29_03445"/>
<dbReference type="Proteomes" id="UP000671879">
    <property type="component" value="Chromosome"/>
</dbReference>
<dbReference type="EC" id="2.1.1.195" evidence="5"/>
<evidence type="ECO:0000256" key="1">
    <source>
        <dbReference type="ARBA" id="ARBA00022573"/>
    </source>
</evidence>
<dbReference type="GO" id="GO:0032259">
    <property type="term" value="P:methylation"/>
    <property type="evidence" value="ECO:0007669"/>
    <property type="project" value="UniProtKB-KW"/>
</dbReference>
<organism evidence="6 7">
    <name type="scientific">Aminithiophilus ramosus</name>
    <dbReference type="NCBI Taxonomy" id="3029084"/>
    <lineage>
        <taxon>Bacteria</taxon>
        <taxon>Thermotogati</taxon>
        <taxon>Synergistota</taxon>
        <taxon>Synergistia</taxon>
        <taxon>Synergistales</taxon>
        <taxon>Aminithiophilaceae</taxon>
        <taxon>Aminithiophilus</taxon>
    </lineage>
</organism>
<evidence type="ECO:0000313" key="7">
    <source>
        <dbReference type="Proteomes" id="UP000671879"/>
    </source>
</evidence>
<dbReference type="AlphaFoldDB" id="A0A9Q7EXZ9"/>
<dbReference type="GO" id="GO:0008168">
    <property type="term" value="F:methyltransferase activity"/>
    <property type="evidence" value="ECO:0007669"/>
    <property type="project" value="UniProtKB-UniRule"/>
</dbReference>
<protein>
    <recommendedName>
        <fullName evidence="5">Cobalt-precorrin-5B C(1)-methyltransferase</fullName>
        <ecNumber evidence="5">2.1.1.195</ecNumber>
    </recommendedName>
    <alternativeName>
        <fullName evidence="5">Cobalt-precorrin-6A synthase</fullName>
    </alternativeName>
</protein>
<dbReference type="Gene3D" id="3.30.2110.10">
    <property type="entry name" value="CbiD-like"/>
    <property type="match status" value="1"/>
</dbReference>
<keyword evidence="4 5" id="KW-0949">S-adenosyl-L-methionine</keyword>
<dbReference type="EMBL" id="CP072943">
    <property type="protein sequence ID" value="QTX32980.1"/>
    <property type="molecule type" value="Genomic_DNA"/>
</dbReference>
<dbReference type="GO" id="GO:0019251">
    <property type="term" value="P:anaerobic cobalamin biosynthetic process"/>
    <property type="evidence" value="ECO:0007669"/>
    <property type="project" value="UniProtKB-UniRule"/>
</dbReference>
<evidence type="ECO:0000256" key="3">
    <source>
        <dbReference type="ARBA" id="ARBA00022679"/>
    </source>
</evidence>
<dbReference type="SUPFAM" id="SSF111342">
    <property type="entry name" value="CbiD-like"/>
    <property type="match status" value="1"/>
</dbReference>
<comment type="catalytic activity">
    <reaction evidence="5">
        <text>Co-precorrin-5B + S-adenosyl-L-methionine = Co-precorrin-6A + S-adenosyl-L-homocysteine</text>
        <dbReference type="Rhea" id="RHEA:26285"/>
        <dbReference type="ChEBI" id="CHEBI:57856"/>
        <dbReference type="ChEBI" id="CHEBI:59789"/>
        <dbReference type="ChEBI" id="CHEBI:60063"/>
        <dbReference type="ChEBI" id="CHEBI:60064"/>
        <dbReference type="EC" id="2.1.1.195"/>
    </reaction>
</comment>
<comment type="function">
    <text evidence="5">Catalyzes the methylation of C-1 in cobalt-precorrin-5B to form cobalt-precorrin-6A.</text>
</comment>
<accession>A0A9Q7EXZ9</accession>
<gene>
    <name evidence="5 6" type="primary">cbiD</name>
    <name evidence="6" type="ORF">KAR29_03445</name>
</gene>
<dbReference type="RefSeq" id="WP_274374247.1">
    <property type="nucleotide sequence ID" value="NZ_CP072943.1"/>
</dbReference>
<evidence type="ECO:0000256" key="2">
    <source>
        <dbReference type="ARBA" id="ARBA00022603"/>
    </source>
</evidence>
<comment type="similarity">
    <text evidence="5">Belongs to the CbiD family.</text>
</comment>
<keyword evidence="3 5" id="KW-0808">Transferase</keyword>
<reference evidence="7" key="1">
    <citation type="submission" date="2021-04" db="EMBL/GenBank/DDBJ databases">
        <title>A novel Synergistetes isolate from a pyrite-forming mixed culture.</title>
        <authorList>
            <person name="Bunk B."/>
            <person name="Sproer C."/>
            <person name="Spring S."/>
            <person name="Pester M."/>
        </authorList>
    </citation>
    <scope>NUCLEOTIDE SEQUENCE [LARGE SCALE GENOMIC DNA]</scope>
    <source>
        <strain evidence="7">J.5.4.2-T.3.5.2</strain>
    </source>
</reference>
<dbReference type="PANTHER" id="PTHR35863">
    <property type="entry name" value="COBALT-PRECORRIN-5B C(1)-METHYLTRANSFERASE"/>
    <property type="match status" value="1"/>
</dbReference>
<dbReference type="PANTHER" id="PTHR35863:SF1">
    <property type="entry name" value="COBALT-PRECORRIN-5B C(1)-METHYLTRANSFERASE"/>
    <property type="match status" value="1"/>
</dbReference>
<keyword evidence="7" id="KW-1185">Reference proteome</keyword>
<comment type="pathway">
    <text evidence="5">Cofactor biosynthesis; adenosylcobalamin biosynthesis; cob(II)yrinate a,c-diamide from sirohydrochlorin (anaerobic route): step 6/10.</text>
</comment>
<dbReference type="InterPro" id="IPR002748">
    <property type="entry name" value="CbiD"/>
</dbReference>
<evidence type="ECO:0000256" key="5">
    <source>
        <dbReference type="HAMAP-Rule" id="MF_00787"/>
    </source>
</evidence>
<evidence type="ECO:0000256" key="4">
    <source>
        <dbReference type="ARBA" id="ARBA00022691"/>
    </source>
</evidence>